<dbReference type="EMBL" id="QNRK01000026">
    <property type="protein sequence ID" value="RBP08237.1"/>
    <property type="molecule type" value="Genomic_DNA"/>
</dbReference>
<dbReference type="Gene3D" id="2.60.120.590">
    <property type="entry name" value="Alpha-ketoglutarate-dependent dioxygenase AlkB-like"/>
    <property type="match status" value="1"/>
</dbReference>
<feature type="domain" description="Fe2OG dioxygenase" evidence="2">
    <location>
        <begin position="110"/>
        <end position="201"/>
    </location>
</feature>
<dbReference type="PANTHER" id="PTHR12463">
    <property type="entry name" value="OXYGENASE-RELATED"/>
    <property type="match status" value="1"/>
</dbReference>
<feature type="region of interest" description="Disordered" evidence="1">
    <location>
        <begin position="1"/>
        <end position="25"/>
    </location>
</feature>
<proteinExistence type="predicted"/>
<evidence type="ECO:0000313" key="4">
    <source>
        <dbReference type="Proteomes" id="UP000253529"/>
    </source>
</evidence>
<evidence type="ECO:0000313" key="3">
    <source>
        <dbReference type="EMBL" id="RBP08237.1"/>
    </source>
</evidence>
<evidence type="ECO:0000256" key="1">
    <source>
        <dbReference type="SAM" id="MobiDB-lite"/>
    </source>
</evidence>
<dbReference type="InterPro" id="IPR005123">
    <property type="entry name" value="Oxoglu/Fe-dep_dioxygenase_dom"/>
</dbReference>
<protein>
    <submittedName>
        <fullName evidence="3">Alkylated DNA repair dioxygenase AlkB</fullName>
    </submittedName>
</protein>
<dbReference type="PROSITE" id="PS51471">
    <property type="entry name" value="FE2OG_OXY"/>
    <property type="match status" value="1"/>
</dbReference>
<sequence>MGLNSGAPTPHPPPMTQPSLFAPGPGLPEGFRYAPDLLDPGEERSLVAEIARLPFQAFQFHGFEGKRRVVSFGWRTDFDDASLNRGEPIPAFLTGARASAARFAGLEADALEQLLVTEYAPGAPIGWHRDRAAFAEVVGVSLRAPCTFRFRRRSGKDWARASLTLAPRSAYVLRGPARTQWEHSIPAVEALRYSLTFRTLAGSPAGRRRVAE</sequence>
<accession>A0A366F0T5</accession>
<dbReference type="GO" id="GO:0051213">
    <property type="term" value="F:dioxygenase activity"/>
    <property type="evidence" value="ECO:0007669"/>
    <property type="project" value="UniProtKB-KW"/>
</dbReference>
<dbReference type="AlphaFoldDB" id="A0A366F0T5"/>
<organism evidence="3 4">
    <name type="scientific">Roseiarcus fermentans</name>
    <dbReference type="NCBI Taxonomy" id="1473586"/>
    <lineage>
        <taxon>Bacteria</taxon>
        <taxon>Pseudomonadati</taxon>
        <taxon>Pseudomonadota</taxon>
        <taxon>Alphaproteobacteria</taxon>
        <taxon>Hyphomicrobiales</taxon>
        <taxon>Roseiarcaceae</taxon>
        <taxon>Roseiarcus</taxon>
    </lineage>
</organism>
<dbReference type="InterPro" id="IPR027450">
    <property type="entry name" value="AlkB-like"/>
</dbReference>
<dbReference type="RefSeq" id="WP_425376085.1">
    <property type="nucleotide sequence ID" value="NZ_QNRK01000026.1"/>
</dbReference>
<name>A0A366F0T5_9HYPH</name>
<keyword evidence="4" id="KW-1185">Reference proteome</keyword>
<dbReference type="PANTHER" id="PTHR12463:SF1">
    <property type="entry name" value="2-OXOGLUTARATE AND FE-DEPENDENT OXYGENASE FAMILY PROTEIN"/>
    <property type="match status" value="1"/>
</dbReference>
<comment type="caution">
    <text evidence="3">The sequence shown here is derived from an EMBL/GenBank/DDBJ whole genome shotgun (WGS) entry which is preliminary data.</text>
</comment>
<dbReference type="GO" id="GO:0070988">
    <property type="term" value="P:demethylation"/>
    <property type="evidence" value="ECO:0007669"/>
    <property type="project" value="InterPro"/>
</dbReference>
<dbReference type="Pfam" id="PF13532">
    <property type="entry name" value="2OG-FeII_Oxy_2"/>
    <property type="match status" value="1"/>
</dbReference>
<keyword evidence="3" id="KW-0223">Dioxygenase</keyword>
<keyword evidence="3" id="KW-0560">Oxidoreductase</keyword>
<reference evidence="3 4" key="1">
    <citation type="submission" date="2018-06" db="EMBL/GenBank/DDBJ databases">
        <title>Genomic Encyclopedia of Type Strains, Phase IV (KMG-IV): sequencing the most valuable type-strain genomes for metagenomic binning, comparative biology and taxonomic classification.</title>
        <authorList>
            <person name="Goeker M."/>
        </authorList>
    </citation>
    <scope>NUCLEOTIDE SEQUENCE [LARGE SCALE GENOMIC DNA]</scope>
    <source>
        <strain evidence="3 4">DSM 24875</strain>
    </source>
</reference>
<dbReference type="Proteomes" id="UP000253529">
    <property type="component" value="Unassembled WGS sequence"/>
</dbReference>
<gene>
    <name evidence="3" type="ORF">DFR50_12682</name>
</gene>
<dbReference type="GO" id="GO:0032451">
    <property type="term" value="F:demethylase activity"/>
    <property type="evidence" value="ECO:0007669"/>
    <property type="project" value="TreeGrafter"/>
</dbReference>
<evidence type="ECO:0000259" key="2">
    <source>
        <dbReference type="PROSITE" id="PS51471"/>
    </source>
</evidence>
<dbReference type="InterPro" id="IPR032857">
    <property type="entry name" value="ALKBH4"/>
</dbReference>
<dbReference type="InterPro" id="IPR037151">
    <property type="entry name" value="AlkB-like_sf"/>
</dbReference>
<dbReference type="SUPFAM" id="SSF51197">
    <property type="entry name" value="Clavaminate synthase-like"/>
    <property type="match status" value="1"/>
</dbReference>